<keyword evidence="2" id="KW-0964">Secreted</keyword>
<accession>A0A4Y6V006</accession>
<evidence type="ECO:0000256" key="4">
    <source>
        <dbReference type="SAM" id="Phobius"/>
    </source>
</evidence>
<evidence type="ECO:0000313" key="6">
    <source>
        <dbReference type="Proteomes" id="UP000316968"/>
    </source>
</evidence>
<feature type="region of interest" description="Disordered" evidence="3">
    <location>
        <begin position="1"/>
        <end position="32"/>
    </location>
</feature>
<proteinExistence type="predicted"/>
<evidence type="ECO:0000256" key="2">
    <source>
        <dbReference type="ARBA" id="ARBA00022525"/>
    </source>
</evidence>
<comment type="subcellular location">
    <subcellularLocation>
        <location evidence="1">Secreted</location>
    </subcellularLocation>
</comment>
<dbReference type="InterPro" id="IPR008993">
    <property type="entry name" value="TIMP-like_OB-fold"/>
</dbReference>
<evidence type="ECO:0000256" key="3">
    <source>
        <dbReference type="SAM" id="MobiDB-lite"/>
    </source>
</evidence>
<dbReference type="Proteomes" id="UP000316968">
    <property type="component" value="Chromosome"/>
</dbReference>
<gene>
    <name evidence="5" type="ORF">FFV09_18825</name>
</gene>
<evidence type="ECO:0000256" key="1">
    <source>
        <dbReference type="ARBA" id="ARBA00004613"/>
    </source>
</evidence>
<dbReference type="OrthoDB" id="8221747at2"/>
<dbReference type="GO" id="GO:0008191">
    <property type="term" value="F:metalloendopeptidase inhibitor activity"/>
    <property type="evidence" value="ECO:0007669"/>
    <property type="project" value="InterPro"/>
</dbReference>
<dbReference type="Pfam" id="PF00965">
    <property type="entry name" value="TIMP"/>
    <property type="match status" value="1"/>
</dbReference>
<dbReference type="GO" id="GO:0005576">
    <property type="term" value="C:extracellular region"/>
    <property type="evidence" value="ECO:0007669"/>
    <property type="project" value="UniProtKB-SubCell"/>
</dbReference>
<dbReference type="Gene3D" id="2.40.50.120">
    <property type="match status" value="1"/>
</dbReference>
<dbReference type="AlphaFoldDB" id="A0A4Y6V006"/>
<reference evidence="5 6" key="1">
    <citation type="submission" date="2019-06" db="EMBL/GenBank/DDBJ databases">
        <title>Saccharibacillus brassicae sp. nov., an endophytic bacterium isolated from Chinese cabbage seeds (Brassica pekinensis).</title>
        <authorList>
            <person name="Jiang L."/>
            <person name="Lee J."/>
            <person name="Kim S.W."/>
        </authorList>
    </citation>
    <scope>NUCLEOTIDE SEQUENCE [LARGE SCALE GENOMIC DNA]</scope>
    <source>
        <strain evidence="6">KCTC 43072 / ATSA2</strain>
    </source>
</reference>
<keyword evidence="4" id="KW-0472">Membrane</keyword>
<organism evidence="5 6">
    <name type="scientific">Saccharibacillus brassicae</name>
    <dbReference type="NCBI Taxonomy" id="2583377"/>
    <lineage>
        <taxon>Bacteria</taxon>
        <taxon>Bacillati</taxon>
        <taxon>Bacillota</taxon>
        <taxon>Bacilli</taxon>
        <taxon>Bacillales</taxon>
        <taxon>Paenibacillaceae</taxon>
        <taxon>Saccharibacillus</taxon>
    </lineage>
</organism>
<dbReference type="SUPFAM" id="SSF50242">
    <property type="entry name" value="TIMP-like"/>
    <property type="match status" value="1"/>
</dbReference>
<evidence type="ECO:0008006" key="7">
    <source>
        <dbReference type="Google" id="ProtNLM"/>
    </source>
</evidence>
<protein>
    <recommendedName>
        <fullName evidence="7">Tissue inhibitor of metalloproteinase</fullName>
    </recommendedName>
</protein>
<keyword evidence="6" id="KW-1185">Reference proteome</keyword>
<keyword evidence="4" id="KW-1133">Transmembrane helix</keyword>
<dbReference type="InterPro" id="IPR001820">
    <property type="entry name" value="TIMP"/>
</dbReference>
<keyword evidence="4" id="KW-0812">Transmembrane</keyword>
<sequence>MKEAGSMKATGTGTSRRLEKRPEKRLQKRSAKGLSLVGRGRSGIRLLFALLIFAVSVGASFALEAKPAYACSCAIVDTEEAAGYADTIFSGQAVERRETPPAADGTRSSADPVYYEFKVDAAWKGTAYETTTVSTQMSESSCGTEFKLGENYLVFAGKDGAMLSTGLCSGNQSYASGVKPAAMQQLGEPVDVLPGASPGSPASAEAGDNGSSAVPAYVWWIAGALVLAIAVLAWARDRRKPRV</sequence>
<dbReference type="EMBL" id="CP041217">
    <property type="protein sequence ID" value="QDH22714.1"/>
    <property type="molecule type" value="Genomic_DNA"/>
</dbReference>
<feature type="compositionally biased region" description="Basic and acidic residues" evidence="3">
    <location>
        <begin position="16"/>
        <end position="25"/>
    </location>
</feature>
<evidence type="ECO:0000313" key="5">
    <source>
        <dbReference type="EMBL" id="QDH22714.1"/>
    </source>
</evidence>
<name>A0A4Y6V006_SACBS</name>
<dbReference type="KEGG" id="saca:FFV09_18825"/>
<feature type="transmembrane region" description="Helical" evidence="4">
    <location>
        <begin position="217"/>
        <end position="235"/>
    </location>
</feature>